<evidence type="ECO:0000256" key="1">
    <source>
        <dbReference type="ARBA" id="ARBA00023125"/>
    </source>
</evidence>
<comment type="subunit">
    <text evidence="2">Homodimer.</text>
</comment>
<dbReference type="GO" id="GO:0043590">
    <property type="term" value="C:bacterial nucleoid"/>
    <property type="evidence" value="ECO:0007669"/>
    <property type="project" value="UniProtKB-UniRule"/>
</dbReference>
<gene>
    <name evidence="4" type="ORF">NCTC12020_01336</name>
</gene>
<dbReference type="InterPro" id="IPR036894">
    <property type="entry name" value="YbaB-like_sf"/>
</dbReference>
<organism evidence="4 5">
    <name type="scientific">Veillonella criceti</name>
    <dbReference type="NCBI Taxonomy" id="103891"/>
    <lineage>
        <taxon>Bacteria</taxon>
        <taxon>Bacillati</taxon>
        <taxon>Bacillota</taxon>
        <taxon>Negativicutes</taxon>
        <taxon>Veillonellales</taxon>
        <taxon>Veillonellaceae</taxon>
        <taxon>Veillonella</taxon>
    </lineage>
</organism>
<dbReference type="AlphaFoldDB" id="A0A380NMV8"/>
<evidence type="ECO:0000313" key="4">
    <source>
        <dbReference type="EMBL" id="SUP43784.1"/>
    </source>
</evidence>
<keyword evidence="1 2" id="KW-0238">DNA-binding</keyword>
<dbReference type="PIRSF" id="PIRSF004555">
    <property type="entry name" value="UCP004555"/>
    <property type="match status" value="1"/>
</dbReference>
<keyword evidence="3" id="KW-0175">Coiled coil</keyword>
<comment type="subcellular location">
    <subcellularLocation>
        <location evidence="2">Cytoplasm</location>
        <location evidence="2">Nucleoid</location>
    </subcellularLocation>
</comment>
<comment type="similarity">
    <text evidence="2">Belongs to the YbaB/EbfC family.</text>
</comment>
<dbReference type="Gene3D" id="3.30.1310.10">
    <property type="entry name" value="Nucleoid-associated protein YbaB-like domain"/>
    <property type="match status" value="1"/>
</dbReference>
<evidence type="ECO:0000313" key="5">
    <source>
        <dbReference type="Proteomes" id="UP000255367"/>
    </source>
</evidence>
<dbReference type="SUPFAM" id="SSF82607">
    <property type="entry name" value="YbaB-like"/>
    <property type="match status" value="1"/>
</dbReference>
<dbReference type="OrthoDB" id="9795263at2"/>
<reference evidence="4 5" key="1">
    <citation type="submission" date="2018-06" db="EMBL/GenBank/DDBJ databases">
        <authorList>
            <consortium name="Pathogen Informatics"/>
            <person name="Doyle S."/>
        </authorList>
    </citation>
    <scope>NUCLEOTIDE SEQUENCE [LARGE SCALE GENOMIC DNA]</scope>
    <source>
        <strain evidence="4 5">NCTC12020</strain>
    </source>
</reference>
<keyword evidence="2" id="KW-0963">Cytoplasm</keyword>
<keyword evidence="5" id="KW-1185">Reference proteome</keyword>
<name>A0A380NMV8_9FIRM</name>
<dbReference type="GO" id="GO:0003677">
    <property type="term" value="F:DNA binding"/>
    <property type="evidence" value="ECO:0007669"/>
    <property type="project" value="UniProtKB-UniRule"/>
</dbReference>
<sequence length="111" mass="11953">MFGKGMPNMGNMQGMMKKVQKMQADMQKMQEELKTKTVDASVGGGAVSIVMNGEKVVQSVKIDPSVVDTDDMEMLEDLVLSAVNAAGQKVDDMMAQEMSKVTGGMKLPGMF</sequence>
<dbReference type="InterPro" id="IPR004401">
    <property type="entry name" value="YbaB/EbfC"/>
</dbReference>
<dbReference type="PANTHER" id="PTHR33449">
    <property type="entry name" value="NUCLEOID-ASSOCIATED PROTEIN YBAB"/>
    <property type="match status" value="1"/>
</dbReference>
<protein>
    <recommendedName>
        <fullName evidence="2">Nucleoid-associated protein NCTC12020_01336</fullName>
    </recommendedName>
</protein>
<comment type="function">
    <text evidence="2">Binds to DNA and alters its conformation. May be involved in regulation of gene expression, nucleoid organization and DNA protection.</text>
</comment>
<dbReference type="RefSeq" id="WP_115310488.1">
    <property type="nucleotide sequence ID" value="NZ_UHIO01000001.1"/>
</dbReference>
<dbReference type="EMBL" id="UHIO01000001">
    <property type="protein sequence ID" value="SUP43784.1"/>
    <property type="molecule type" value="Genomic_DNA"/>
</dbReference>
<dbReference type="HAMAP" id="MF_00274">
    <property type="entry name" value="DNA_YbaB_EbfC"/>
    <property type="match status" value="1"/>
</dbReference>
<dbReference type="PANTHER" id="PTHR33449:SF1">
    <property type="entry name" value="NUCLEOID-ASSOCIATED PROTEIN YBAB"/>
    <property type="match status" value="1"/>
</dbReference>
<feature type="coiled-coil region" evidence="3">
    <location>
        <begin position="12"/>
        <end position="39"/>
    </location>
</feature>
<evidence type="ECO:0000256" key="2">
    <source>
        <dbReference type="HAMAP-Rule" id="MF_00274"/>
    </source>
</evidence>
<accession>A0A380NMV8</accession>
<evidence type="ECO:0000256" key="3">
    <source>
        <dbReference type="SAM" id="Coils"/>
    </source>
</evidence>
<dbReference type="NCBIfam" id="TIGR00103">
    <property type="entry name" value="DNA_YbaB_EbfC"/>
    <property type="match status" value="1"/>
</dbReference>
<proteinExistence type="inferred from homology"/>
<dbReference type="GO" id="GO:0005829">
    <property type="term" value="C:cytosol"/>
    <property type="evidence" value="ECO:0007669"/>
    <property type="project" value="TreeGrafter"/>
</dbReference>
<dbReference type="Proteomes" id="UP000255367">
    <property type="component" value="Unassembled WGS sequence"/>
</dbReference>
<dbReference type="Pfam" id="PF02575">
    <property type="entry name" value="YbaB_DNA_bd"/>
    <property type="match status" value="1"/>
</dbReference>